<dbReference type="Gene3D" id="3.40.190.10">
    <property type="entry name" value="Periplasmic binding protein-like II"/>
    <property type="match status" value="2"/>
</dbReference>
<evidence type="ECO:0000259" key="5">
    <source>
        <dbReference type="PROSITE" id="PS50931"/>
    </source>
</evidence>
<proteinExistence type="inferred from homology"/>
<dbReference type="Pfam" id="PF00126">
    <property type="entry name" value="HTH_1"/>
    <property type="match status" value="1"/>
</dbReference>
<dbReference type="PANTHER" id="PTHR30118:SF6">
    <property type="entry name" value="HTH-TYPE TRANSCRIPTIONAL REGULATOR LEUO"/>
    <property type="match status" value="1"/>
</dbReference>
<sequence>MRYQRIDLNLLIALDVLLSECNVTRAAERLCVTQSSMSGILSRLREYFEDPLLVQVGRQMRLTPLAESLMEPVKDIILRIDSTIAARPDFEPQKAKRHFVIIASDYVSRVLLMGALRSISMLAPGLTFELRATSWQMIQDLEQGQADFLITPAHFTSKDHPQCTLFDDTYQVVVSADNPLCQAGVSFDDFIEAGHVVYQHRKNDNPWFEQWYANQYGSTRRIEVVTHDFSLIPGFVVGTKRIATLQTRLARLFSETVPVRLFAPPMETPRLVEVMQWHKYHDDDPGSAWVRQQIMAAAAAMGPVA</sequence>
<dbReference type="Proteomes" id="UP000776983">
    <property type="component" value="Unassembled WGS sequence"/>
</dbReference>
<reference evidence="6 7" key="1">
    <citation type="submission" date="2020-07" db="EMBL/GenBank/DDBJ databases">
        <title>Pusillimonas sp. nov., isolated from poultry manure in Taiwan.</title>
        <authorList>
            <person name="Lin S.-Y."/>
            <person name="Tang Y.-S."/>
            <person name="Young C.-C."/>
        </authorList>
    </citation>
    <scope>NUCLEOTIDE SEQUENCE [LARGE SCALE GENOMIC DNA]</scope>
    <source>
        <strain evidence="6 7">CC-YST705</strain>
    </source>
</reference>
<name>A0ABS8CDM5_9BURK</name>
<dbReference type="SUPFAM" id="SSF46785">
    <property type="entry name" value="Winged helix' DNA-binding domain"/>
    <property type="match status" value="1"/>
</dbReference>
<dbReference type="Pfam" id="PF03466">
    <property type="entry name" value="LysR_substrate"/>
    <property type="match status" value="1"/>
</dbReference>
<evidence type="ECO:0000313" key="7">
    <source>
        <dbReference type="Proteomes" id="UP000776983"/>
    </source>
</evidence>
<dbReference type="PROSITE" id="PS50931">
    <property type="entry name" value="HTH_LYSR"/>
    <property type="match status" value="1"/>
</dbReference>
<feature type="domain" description="HTH lysR-type" evidence="5">
    <location>
        <begin position="6"/>
        <end position="63"/>
    </location>
</feature>
<evidence type="ECO:0000256" key="4">
    <source>
        <dbReference type="ARBA" id="ARBA00023163"/>
    </source>
</evidence>
<dbReference type="InterPro" id="IPR036388">
    <property type="entry name" value="WH-like_DNA-bd_sf"/>
</dbReference>
<dbReference type="EMBL" id="JACDXW010000005">
    <property type="protein sequence ID" value="MCB5364141.1"/>
    <property type="molecule type" value="Genomic_DNA"/>
</dbReference>
<gene>
    <name evidence="6" type="ORF">H0484_10330</name>
</gene>
<comment type="caution">
    <text evidence="6">The sequence shown here is derived from an EMBL/GenBank/DDBJ whole genome shotgun (WGS) entry which is preliminary data.</text>
</comment>
<evidence type="ECO:0000313" key="6">
    <source>
        <dbReference type="EMBL" id="MCB5364141.1"/>
    </source>
</evidence>
<evidence type="ECO:0000256" key="3">
    <source>
        <dbReference type="ARBA" id="ARBA00023125"/>
    </source>
</evidence>
<keyword evidence="2" id="KW-0805">Transcription regulation</keyword>
<dbReference type="InterPro" id="IPR005119">
    <property type="entry name" value="LysR_subst-bd"/>
</dbReference>
<dbReference type="PANTHER" id="PTHR30118">
    <property type="entry name" value="HTH-TYPE TRANSCRIPTIONAL REGULATOR LEUO-RELATED"/>
    <property type="match status" value="1"/>
</dbReference>
<accession>A0ABS8CDM5</accession>
<keyword evidence="4" id="KW-0804">Transcription</keyword>
<dbReference type="Gene3D" id="1.10.10.10">
    <property type="entry name" value="Winged helix-like DNA-binding domain superfamily/Winged helix DNA-binding domain"/>
    <property type="match status" value="1"/>
</dbReference>
<dbReference type="InterPro" id="IPR000847">
    <property type="entry name" value="LysR_HTH_N"/>
</dbReference>
<dbReference type="InterPro" id="IPR050389">
    <property type="entry name" value="LysR-type_TF"/>
</dbReference>
<dbReference type="InterPro" id="IPR036390">
    <property type="entry name" value="WH_DNA-bd_sf"/>
</dbReference>
<evidence type="ECO:0000256" key="2">
    <source>
        <dbReference type="ARBA" id="ARBA00023015"/>
    </source>
</evidence>
<dbReference type="RefSeq" id="WP_226954558.1">
    <property type="nucleotide sequence ID" value="NZ_JACDXW010000005.1"/>
</dbReference>
<dbReference type="SUPFAM" id="SSF53850">
    <property type="entry name" value="Periplasmic binding protein-like II"/>
    <property type="match status" value="1"/>
</dbReference>
<protein>
    <submittedName>
        <fullName evidence="6">LysR family transcriptional regulator</fullName>
    </submittedName>
</protein>
<keyword evidence="7" id="KW-1185">Reference proteome</keyword>
<organism evidence="6 7">
    <name type="scientific">Mesopusillimonas faecipullorum</name>
    <dbReference type="NCBI Taxonomy" id="2755040"/>
    <lineage>
        <taxon>Bacteria</taxon>
        <taxon>Pseudomonadati</taxon>
        <taxon>Pseudomonadota</taxon>
        <taxon>Betaproteobacteria</taxon>
        <taxon>Burkholderiales</taxon>
        <taxon>Alcaligenaceae</taxon>
        <taxon>Mesopusillimonas</taxon>
    </lineage>
</organism>
<comment type="similarity">
    <text evidence="1">Belongs to the LysR transcriptional regulatory family.</text>
</comment>
<keyword evidence="3" id="KW-0238">DNA-binding</keyword>
<evidence type="ECO:0000256" key="1">
    <source>
        <dbReference type="ARBA" id="ARBA00009437"/>
    </source>
</evidence>